<organism evidence="2 3">
    <name type="scientific">Pseudomonas putida</name>
    <name type="common">Arthrobacter siderocapsulatus</name>
    <dbReference type="NCBI Taxonomy" id="303"/>
    <lineage>
        <taxon>Bacteria</taxon>
        <taxon>Pseudomonadati</taxon>
        <taxon>Pseudomonadota</taxon>
        <taxon>Gammaproteobacteria</taxon>
        <taxon>Pseudomonadales</taxon>
        <taxon>Pseudomonadaceae</taxon>
        <taxon>Pseudomonas</taxon>
    </lineage>
</organism>
<dbReference type="EMBL" id="CP039371">
    <property type="protein sequence ID" value="QCI13044.1"/>
    <property type="molecule type" value="Genomic_DNA"/>
</dbReference>
<dbReference type="OrthoDB" id="6092950at2"/>
<dbReference type="SUPFAM" id="SSF56349">
    <property type="entry name" value="DNA breaking-rejoining enzymes"/>
    <property type="match status" value="1"/>
</dbReference>
<evidence type="ECO:0000256" key="1">
    <source>
        <dbReference type="ARBA" id="ARBA00023172"/>
    </source>
</evidence>
<gene>
    <name evidence="2" type="ORF">E6B08_17440</name>
</gene>
<dbReference type="GO" id="GO:0015074">
    <property type="term" value="P:DNA integration"/>
    <property type="evidence" value="ECO:0007669"/>
    <property type="project" value="InterPro"/>
</dbReference>
<name>A0A4D6XB15_PSEPU</name>
<evidence type="ECO:0000313" key="3">
    <source>
        <dbReference type="Proteomes" id="UP000298551"/>
    </source>
</evidence>
<dbReference type="InterPro" id="IPR011010">
    <property type="entry name" value="DNA_brk_join_enz"/>
</dbReference>
<evidence type="ECO:0008006" key="4">
    <source>
        <dbReference type="Google" id="ProtNLM"/>
    </source>
</evidence>
<keyword evidence="1" id="KW-0233">DNA recombination</keyword>
<protein>
    <recommendedName>
        <fullName evidence="4">Site-specific integrase</fullName>
    </recommendedName>
</protein>
<proteinExistence type="predicted"/>
<dbReference type="Gene3D" id="1.10.443.10">
    <property type="entry name" value="Intergrase catalytic core"/>
    <property type="match status" value="1"/>
</dbReference>
<dbReference type="InterPro" id="IPR013762">
    <property type="entry name" value="Integrase-like_cat_sf"/>
</dbReference>
<dbReference type="AlphaFoldDB" id="A0A4D6XB15"/>
<dbReference type="RefSeq" id="WP_136915196.1">
    <property type="nucleotide sequence ID" value="NZ_CP039371.1"/>
</dbReference>
<sequence length="526" mass="60538">MSELQAFFFDENRKRDDIYDFAAWGVSQELLLDLRSAFIDLTGAYKARSRRQAWRSVRKFLDYIEGNTDFSSQMLRNFGTLEEQQLLLGTCQSHYNFVSRMVRWLSEHSDNKIWSSQQYEYRKFTRELKSSRSKYIGPEELAEIVRICKKEISQIRSRLEVRRTILEGGKVKHSELTENDVQSLKFLINLESNGVWSQRQLAQPGTSRLSHVGLRRLQAFRELNPRSILPIYLLMMIETAANPISLLEIKTNCVESHPTDNSLSIVSWDKPRASNEQRVSFLKQGQFSIAALVDLTLSGTENIRRIAGVDEDLLFITRSGSKVKRVSIQGIHDQLTKFRAEYSLHKFSFVDIRKSIAELMNGKHRSQAHVAHMLQHNGLSTVLRYINPRENHHKAFERISKIQGEMIRIATVVEADKLPQTLFGFSCGRESEAKDCLEFTNCAVCKNALVIIDDPRYVARILKSKLFLEEMESSSALQADKIVRFNHVYKSTLELIRGEIIPKITKGVIAKAEALISETPDLPRMY</sequence>
<accession>A0A4D6XB15</accession>
<reference evidence="3" key="1">
    <citation type="submission" date="2019-04" db="EMBL/GenBank/DDBJ databases">
        <title>Genome sequence of Pseudomonas putida 1290, an auxin catabolizing strain.</title>
        <authorList>
            <person name="Laird T.S."/>
            <person name="Leveau J.H.J."/>
        </authorList>
    </citation>
    <scope>NUCLEOTIDE SEQUENCE [LARGE SCALE GENOMIC DNA]</scope>
    <source>
        <strain evidence="3">1290</strain>
    </source>
</reference>
<dbReference type="GO" id="GO:0003677">
    <property type="term" value="F:DNA binding"/>
    <property type="evidence" value="ECO:0007669"/>
    <property type="project" value="InterPro"/>
</dbReference>
<dbReference type="Proteomes" id="UP000298551">
    <property type="component" value="Chromosome"/>
</dbReference>
<dbReference type="GO" id="GO:0006310">
    <property type="term" value="P:DNA recombination"/>
    <property type="evidence" value="ECO:0007669"/>
    <property type="project" value="UniProtKB-KW"/>
</dbReference>
<evidence type="ECO:0000313" key="2">
    <source>
        <dbReference type="EMBL" id="QCI13044.1"/>
    </source>
</evidence>